<comment type="caution">
    <text evidence="2">The sequence shown here is derived from an EMBL/GenBank/DDBJ whole genome shotgun (WGS) entry which is preliminary data.</text>
</comment>
<keyword evidence="3" id="KW-1185">Reference proteome</keyword>
<evidence type="ECO:0000256" key="1">
    <source>
        <dbReference type="SAM" id="MobiDB-lite"/>
    </source>
</evidence>
<evidence type="ECO:0000313" key="2">
    <source>
        <dbReference type="EMBL" id="MBG0566760.1"/>
    </source>
</evidence>
<feature type="compositionally biased region" description="Basic and acidic residues" evidence="1">
    <location>
        <begin position="94"/>
        <end position="120"/>
    </location>
</feature>
<dbReference type="RefSeq" id="WP_196418528.1">
    <property type="nucleotide sequence ID" value="NZ_JADQTO010000022.1"/>
</dbReference>
<evidence type="ECO:0000313" key="3">
    <source>
        <dbReference type="Proteomes" id="UP000598146"/>
    </source>
</evidence>
<reference evidence="2" key="1">
    <citation type="submission" date="2020-11" db="EMBL/GenBank/DDBJ databases">
        <title>Isolation and identification of active actinomycetes.</title>
        <authorList>
            <person name="Sun X."/>
        </authorList>
    </citation>
    <scope>NUCLEOTIDE SEQUENCE</scope>
    <source>
        <strain evidence="2">NEAU-A11</strain>
    </source>
</reference>
<name>A0A931G189_9ACTN</name>
<protein>
    <submittedName>
        <fullName evidence="2">Uncharacterized protein</fullName>
    </submittedName>
</protein>
<accession>A0A931G189</accession>
<dbReference type="Proteomes" id="UP000598146">
    <property type="component" value="Unassembled WGS sequence"/>
</dbReference>
<sequence length="127" mass="13983">MAEISITPDHIRRLGIKLMGLQHKLTAEERTILWGALAVAADVLNKSDTEPGQTNLVDQKGIDGALRAKVDPPWRDDPDLNPDFPDMLARAFYPERQKKDARDPLKGEDMAGKIGGDVKIRSAQRGG</sequence>
<organism evidence="2 3">
    <name type="scientific">Actinoplanes aureus</name>
    <dbReference type="NCBI Taxonomy" id="2792083"/>
    <lineage>
        <taxon>Bacteria</taxon>
        <taxon>Bacillati</taxon>
        <taxon>Actinomycetota</taxon>
        <taxon>Actinomycetes</taxon>
        <taxon>Micromonosporales</taxon>
        <taxon>Micromonosporaceae</taxon>
        <taxon>Actinoplanes</taxon>
    </lineage>
</organism>
<dbReference type="EMBL" id="JADQTO010000022">
    <property type="protein sequence ID" value="MBG0566760.1"/>
    <property type="molecule type" value="Genomic_DNA"/>
</dbReference>
<proteinExistence type="predicted"/>
<gene>
    <name evidence="2" type="ORF">I4J89_35470</name>
</gene>
<dbReference type="AlphaFoldDB" id="A0A931G189"/>
<feature type="region of interest" description="Disordered" evidence="1">
    <location>
        <begin position="94"/>
        <end position="127"/>
    </location>
</feature>